<proteinExistence type="predicted"/>
<organism evidence="2 3">
    <name type="scientific">Thalassobacterium sedimentorum</name>
    <dbReference type="NCBI Taxonomy" id="3041258"/>
    <lineage>
        <taxon>Bacteria</taxon>
        <taxon>Pseudomonadati</taxon>
        <taxon>Verrucomicrobiota</taxon>
        <taxon>Opitutia</taxon>
        <taxon>Puniceicoccales</taxon>
        <taxon>Coraliomargaritaceae</taxon>
        <taxon>Thalassobacterium</taxon>
    </lineage>
</organism>
<protein>
    <recommendedName>
        <fullName evidence="4">Prepilin-type N-terminal cleavage/methylation domain-containing protein</fullName>
    </recommendedName>
</protein>
<name>A0ABU1AEZ6_9BACT</name>
<dbReference type="Proteomes" id="UP001243717">
    <property type="component" value="Unassembled WGS sequence"/>
</dbReference>
<sequence length="174" mass="19261">MYCLNQSRNNSTTPDTHLGFSLVEVVISLFILALFVLAFTKGLTYTKYTAEDNLYETTALTVAVSTIEQMKSTRLNLLETPPTKDGKAIFTMIIEGDQQQDLFLDVPNTLQVPIVTEKSGAIAKTMDLEITPSIQAMSGASGYWLSIRYAYEHPNTGRVREAAIHNARSTVPTH</sequence>
<comment type="caution">
    <text evidence="2">The sequence shown here is derived from an EMBL/GenBank/DDBJ whole genome shotgun (WGS) entry which is preliminary data.</text>
</comment>
<evidence type="ECO:0008006" key="4">
    <source>
        <dbReference type="Google" id="ProtNLM"/>
    </source>
</evidence>
<evidence type="ECO:0000313" key="2">
    <source>
        <dbReference type="EMBL" id="MDQ8193359.1"/>
    </source>
</evidence>
<keyword evidence="1" id="KW-0812">Transmembrane</keyword>
<evidence type="ECO:0000313" key="3">
    <source>
        <dbReference type="Proteomes" id="UP001243717"/>
    </source>
</evidence>
<keyword evidence="3" id="KW-1185">Reference proteome</keyword>
<keyword evidence="1" id="KW-0472">Membrane</keyword>
<dbReference type="RefSeq" id="WP_308983863.1">
    <property type="nucleotide sequence ID" value="NZ_JARXIC010000003.1"/>
</dbReference>
<dbReference type="EMBL" id="JARXIC010000003">
    <property type="protein sequence ID" value="MDQ8193359.1"/>
    <property type="molecule type" value="Genomic_DNA"/>
</dbReference>
<evidence type="ECO:0000256" key="1">
    <source>
        <dbReference type="SAM" id="Phobius"/>
    </source>
</evidence>
<keyword evidence="1" id="KW-1133">Transmembrane helix</keyword>
<gene>
    <name evidence="2" type="ORF">QEH59_02915</name>
</gene>
<accession>A0ABU1AEZ6</accession>
<reference evidence="2 3" key="1">
    <citation type="submission" date="2023-04" db="EMBL/GenBank/DDBJ databases">
        <title>A novel bacteria isolated from coastal sediment.</title>
        <authorList>
            <person name="Liu X.-J."/>
            <person name="Du Z.-J."/>
        </authorList>
    </citation>
    <scope>NUCLEOTIDE SEQUENCE [LARGE SCALE GENOMIC DNA]</scope>
    <source>
        <strain evidence="2 3">SDUM461004</strain>
    </source>
</reference>
<feature type="transmembrane region" description="Helical" evidence="1">
    <location>
        <begin position="20"/>
        <end position="39"/>
    </location>
</feature>